<feature type="region of interest" description="Disordered" evidence="8">
    <location>
        <begin position="1"/>
        <end position="25"/>
    </location>
</feature>
<feature type="transmembrane region" description="Helical" evidence="9">
    <location>
        <begin position="189"/>
        <end position="211"/>
    </location>
</feature>
<feature type="transmembrane region" description="Helical" evidence="9">
    <location>
        <begin position="294"/>
        <end position="318"/>
    </location>
</feature>
<evidence type="ECO:0000256" key="3">
    <source>
        <dbReference type="ARBA" id="ARBA00022448"/>
    </source>
</evidence>
<proteinExistence type="inferred from homology"/>
<evidence type="ECO:0000256" key="8">
    <source>
        <dbReference type="SAM" id="MobiDB-lite"/>
    </source>
</evidence>
<feature type="domain" description="Major facilitator superfamily (MFS) profile" evidence="10">
    <location>
        <begin position="34"/>
        <end position="580"/>
    </location>
</feature>
<dbReference type="SUPFAM" id="SSF103473">
    <property type="entry name" value="MFS general substrate transporter"/>
    <property type="match status" value="1"/>
</dbReference>
<evidence type="ECO:0000256" key="5">
    <source>
        <dbReference type="ARBA" id="ARBA00022692"/>
    </source>
</evidence>
<evidence type="ECO:0000313" key="12">
    <source>
        <dbReference type="Proteomes" id="UP001244427"/>
    </source>
</evidence>
<comment type="subcellular location">
    <subcellularLocation>
        <location evidence="1">Cell membrane</location>
        <topology evidence="1">Multi-pass membrane protein</topology>
    </subcellularLocation>
</comment>
<evidence type="ECO:0000256" key="4">
    <source>
        <dbReference type="ARBA" id="ARBA00022475"/>
    </source>
</evidence>
<feature type="transmembrane region" description="Helical" evidence="9">
    <location>
        <begin position="223"/>
        <end position="240"/>
    </location>
</feature>
<keyword evidence="3" id="KW-0813">Transport</keyword>
<feature type="transmembrane region" description="Helical" evidence="9">
    <location>
        <begin position="73"/>
        <end position="91"/>
    </location>
</feature>
<dbReference type="EMBL" id="JAUSXV010000001">
    <property type="protein sequence ID" value="MDQ0646733.1"/>
    <property type="molecule type" value="Genomic_DNA"/>
</dbReference>
<keyword evidence="7 9" id="KW-0472">Membrane</keyword>
<dbReference type="NCBIfam" id="TIGR00711">
    <property type="entry name" value="efflux_EmrB"/>
    <property type="match status" value="1"/>
</dbReference>
<dbReference type="PANTHER" id="PTHR42718:SF42">
    <property type="entry name" value="EXPORT PROTEIN"/>
    <property type="match status" value="1"/>
</dbReference>
<dbReference type="InterPro" id="IPR020846">
    <property type="entry name" value="MFS_dom"/>
</dbReference>
<dbReference type="PROSITE" id="PS50850">
    <property type="entry name" value="MFS"/>
    <property type="match status" value="1"/>
</dbReference>
<dbReference type="FunFam" id="1.20.1720.10:FF:000021">
    <property type="entry name" value="Drug resistance transporter, EmrB/QacA subfamily"/>
    <property type="match status" value="1"/>
</dbReference>
<reference evidence="11 12" key="1">
    <citation type="submission" date="2023-07" db="EMBL/GenBank/DDBJ databases">
        <title>Comparative genomics of wheat-associated soil bacteria to identify genetic determinants of phenazine resistance.</title>
        <authorList>
            <person name="Mouncey N."/>
        </authorList>
    </citation>
    <scope>NUCLEOTIDE SEQUENCE [LARGE SCALE GENOMIC DNA]</scope>
    <source>
        <strain evidence="11 12">W4I9-1</strain>
    </source>
</reference>
<dbReference type="Proteomes" id="UP001244427">
    <property type="component" value="Unassembled WGS sequence"/>
</dbReference>
<evidence type="ECO:0000256" key="6">
    <source>
        <dbReference type="ARBA" id="ARBA00022989"/>
    </source>
</evidence>
<protein>
    <submittedName>
        <fullName evidence="11">EmrB/QacA subfamily drug resistance transporter</fullName>
    </submittedName>
</protein>
<feature type="transmembrane region" description="Helical" evidence="9">
    <location>
        <begin position="161"/>
        <end position="183"/>
    </location>
</feature>
<comment type="similarity">
    <text evidence="2">Belongs to the major facilitator superfamily. EmrB family.</text>
</comment>
<feature type="transmembrane region" description="Helical" evidence="9">
    <location>
        <begin position="34"/>
        <end position="53"/>
    </location>
</feature>
<feature type="compositionally biased region" description="Basic residues" evidence="8">
    <location>
        <begin position="460"/>
        <end position="479"/>
    </location>
</feature>
<keyword evidence="12" id="KW-1185">Reference proteome</keyword>
<sequence>MTESSSAAEPTRAPSGPSTGTYSVGHKPRSPWPALWALVIGFFMILVDTTIVSVANPAIKAALDPSTNNLDNVVWVTSAYLLAYAVPLLITGRLGDRFGPKNIYLIGLAVFTLASLWCGLSTTLEGLIVARAVQGLGAAFMTPQTMAVITRTFPAERRGAAMGLWGATAGMATLVGPLVGGLLVDGLGWQWIFFVNLPVGVIGFVLAWIYVPKLATHPHRFDVLGVVLSAVALFLLVFGLQEGEKFDWGVIWGPISVWGLIIAGLVVLALFIVQQARTRSEALVPLGLFRDRNFSGANVAIAAVGFTVTSMSLPLMFFLQIARGLTPTEAALLMIPMAVLSGALAPFAGKLLDRIDPRIILVPGLLSVAGALVWYSALINMDTPIWMFLLPSALMGVGNAGMWGPLATTATRKLPPRQAGAGAGIYKHHPHDRLGHRLGVDRRVHAGASRGEPARPVGRPCRHRHGRRAAPAGRRRVLRGHGAGDRAAGVRHGRRTRGLAVPRSVRSGRRAEGLNPPAGRPRGRLSPSARDAVDRTARRRNSPVHSATGRALGGRFGRTRGRVMCSGDDDRAHPSHRRPL</sequence>
<dbReference type="Pfam" id="PF07690">
    <property type="entry name" value="MFS_1"/>
    <property type="match status" value="1"/>
</dbReference>
<dbReference type="Gene3D" id="1.20.1250.20">
    <property type="entry name" value="MFS general substrate transporter like domains"/>
    <property type="match status" value="1"/>
</dbReference>
<dbReference type="GO" id="GO:0022857">
    <property type="term" value="F:transmembrane transporter activity"/>
    <property type="evidence" value="ECO:0007669"/>
    <property type="project" value="InterPro"/>
</dbReference>
<keyword evidence="4" id="KW-1003">Cell membrane</keyword>
<feature type="transmembrane region" description="Helical" evidence="9">
    <location>
        <begin position="360"/>
        <end position="379"/>
    </location>
</feature>
<dbReference type="Gene3D" id="1.20.1720.10">
    <property type="entry name" value="Multidrug resistance protein D"/>
    <property type="match status" value="1"/>
</dbReference>
<dbReference type="PANTHER" id="PTHR42718">
    <property type="entry name" value="MAJOR FACILITATOR SUPERFAMILY MULTIDRUG TRANSPORTER MFSC"/>
    <property type="match status" value="1"/>
</dbReference>
<evidence type="ECO:0000313" key="11">
    <source>
        <dbReference type="EMBL" id="MDQ0646733.1"/>
    </source>
</evidence>
<feature type="region of interest" description="Disordered" evidence="8">
    <location>
        <begin position="446"/>
        <end position="580"/>
    </location>
</feature>
<evidence type="ECO:0000256" key="2">
    <source>
        <dbReference type="ARBA" id="ARBA00008537"/>
    </source>
</evidence>
<dbReference type="AlphaFoldDB" id="A0AAW8EU22"/>
<evidence type="ECO:0000256" key="7">
    <source>
        <dbReference type="ARBA" id="ARBA00023136"/>
    </source>
</evidence>
<dbReference type="GO" id="GO:0005886">
    <property type="term" value="C:plasma membrane"/>
    <property type="evidence" value="ECO:0007669"/>
    <property type="project" value="UniProtKB-SubCell"/>
</dbReference>
<accession>A0AAW8EU22</accession>
<feature type="transmembrane region" description="Helical" evidence="9">
    <location>
        <begin position="330"/>
        <end position="348"/>
    </location>
</feature>
<dbReference type="InterPro" id="IPR011701">
    <property type="entry name" value="MFS"/>
</dbReference>
<dbReference type="PRINTS" id="PR01036">
    <property type="entry name" value="TCRTETB"/>
</dbReference>
<dbReference type="InterPro" id="IPR036259">
    <property type="entry name" value="MFS_trans_sf"/>
</dbReference>
<name>A0AAW8EU22_9MICO</name>
<feature type="transmembrane region" description="Helical" evidence="9">
    <location>
        <begin position="252"/>
        <end position="273"/>
    </location>
</feature>
<feature type="transmembrane region" description="Helical" evidence="9">
    <location>
        <begin position="128"/>
        <end position="149"/>
    </location>
</feature>
<dbReference type="CDD" id="cd17321">
    <property type="entry name" value="MFS_MMR_MDR_like"/>
    <property type="match status" value="1"/>
</dbReference>
<keyword evidence="5 9" id="KW-0812">Transmembrane</keyword>
<gene>
    <name evidence="11" type="ORF">QFZ53_000929</name>
</gene>
<keyword evidence="6 9" id="KW-1133">Transmembrane helix</keyword>
<feature type="transmembrane region" description="Helical" evidence="9">
    <location>
        <begin position="103"/>
        <end position="122"/>
    </location>
</feature>
<evidence type="ECO:0000259" key="10">
    <source>
        <dbReference type="PROSITE" id="PS50850"/>
    </source>
</evidence>
<comment type="caution">
    <text evidence="11">The sequence shown here is derived from an EMBL/GenBank/DDBJ whole genome shotgun (WGS) entry which is preliminary data.</text>
</comment>
<evidence type="ECO:0000256" key="9">
    <source>
        <dbReference type="SAM" id="Phobius"/>
    </source>
</evidence>
<feature type="transmembrane region" description="Helical" evidence="9">
    <location>
        <begin position="385"/>
        <end position="407"/>
    </location>
</feature>
<dbReference type="InterPro" id="IPR004638">
    <property type="entry name" value="EmrB-like"/>
</dbReference>
<organism evidence="11 12">
    <name type="scientific">Microbacterium natoriense</name>
    <dbReference type="NCBI Taxonomy" id="284570"/>
    <lineage>
        <taxon>Bacteria</taxon>
        <taxon>Bacillati</taxon>
        <taxon>Actinomycetota</taxon>
        <taxon>Actinomycetes</taxon>
        <taxon>Micrococcales</taxon>
        <taxon>Microbacteriaceae</taxon>
        <taxon>Microbacterium</taxon>
    </lineage>
</organism>
<evidence type="ECO:0000256" key="1">
    <source>
        <dbReference type="ARBA" id="ARBA00004651"/>
    </source>
</evidence>